<reference evidence="2 3" key="1">
    <citation type="journal article" date="2015" name="Genome Announc.">
        <title>Expanding the biotechnology potential of lactobacilli through comparative genomics of 213 strains and associated genera.</title>
        <authorList>
            <person name="Sun Z."/>
            <person name="Harris H.M."/>
            <person name="McCann A."/>
            <person name="Guo C."/>
            <person name="Argimon S."/>
            <person name="Zhang W."/>
            <person name="Yang X."/>
            <person name="Jeffery I.B."/>
            <person name="Cooney J.C."/>
            <person name="Kagawa T.F."/>
            <person name="Liu W."/>
            <person name="Song Y."/>
            <person name="Salvetti E."/>
            <person name="Wrobel A."/>
            <person name="Rasinkangas P."/>
            <person name="Parkhill J."/>
            <person name="Rea M.C."/>
            <person name="O'Sullivan O."/>
            <person name="Ritari J."/>
            <person name="Douillard F.P."/>
            <person name="Paul Ross R."/>
            <person name="Yang R."/>
            <person name="Briner A.E."/>
            <person name="Felis G.E."/>
            <person name="de Vos W.M."/>
            <person name="Barrangou R."/>
            <person name="Klaenhammer T.R."/>
            <person name="Caufield P.W."/>
            <person name="Cui Y."/>
            <person name="Zhang H."/>
            <person name="O'Toole P.W."/>
        </authorList>
    </citation>
    <scope>NUCLEOTIDE SEQUENCE [LARGE SCALE GENOMIC DNA]</scope>
    <source>
        <strain evidence="2 3">DSM 20452</strain>
    </source>
</reference>
<proteinExistence type="predicted"/>
<organism evidence="2 3">
    <name type="scientific">Ligilactobacillus murinus DSM 20452 = NBRC 14221</name>
    <dbReference type="NCBI Taxonomy" id="1423772"/>
    <lineage>
        <taxon>Bacteria</taxon>
        <taxon>Bacillati</taxon>
        <taxon>Bacillota</taxon>
        <taxon>Bacilli</taxon>
        <taxon>Lactobacillales</taxon>
        <taxon>Lactobacillaceae</taxon>
        <taxon>Ligilactobacillus</taxon>
    </lineage>
</organism>
<dbReference type="GeneID" id="48467445"/>
<dbReference type="Pfam" id="PF06177">
    <property type="entry name" value="QueT"/>
    <property type="match status" value="1"/>
</dbReference>
<dbReference type="Proteomes" id="UP000051612">
    <property type="component" value="Unassembled WGS sequence"/>
</dbReference>
<dbReference type="InterPro" id="IPR010387">
    <property type="entry name" value="QueT"/>
</dbReference>
<evidence type="ECO:0000313" key="2">
    <source>
        <dbReference type="EMBL" id="KRM76743.1"/>
    </source>
</evidence>
<dbReference type="PANTHER" id="PTHR40044">
    <property type="entry name" value="INTEGRAL MEMBRANE PROTEIN-RELATED"/>
    <property type="match status" value="1"/>
</dbReference>
<keyword evidence="1" id="KW-0812">Transmembrane</keyword>
<feature type="transmembrane region" description="Helical" evidence="1">
    <location>
        <begin position="99"/>
        <end position="118"/>
    </location>
</feature>
<dbReference type="AlphaFoldDB" id="A0A0R2BCC8"/>
<evidence type="ECO:0000256" key="1">
    <source>
        <dbReference type="SAM" id="Phobius"/>
    </source>
</evidence>
<comment type="caution">
    <text evidence="2">The sequence shown here is derived from an EMBL/GenBank/DDBJ whole genome shotgun (WGS) entry which is preliminary data.</text>
</comment>
<evidence type="ECO:0000313" key="3">
    <source>
        <dbReference type="Proteomes" id="UP000051612"/>
    </source>
</evidence>
<feature type="transmembrane region" description="Helical" evidence="1">
    <location>
        <begin position="72"/>
        <end position="92"/>
    </location>
</feature>
<protein>
    <recommendedName>
        <fullName evidence="4">QueT transporter family protein</fullName>
    </recommendedName>
</protein>
<dbReference type="PIRSF" id="PIRSF031501">
    <property type="entry name" value="QueT"/>
    <property type="match status" value="1"/>
</dbReference>
<dbReference type="RefSeq" id="WP_056958535.1">
    <property type="nucleotide sequence ID" value="NZ_AYYN01000031.1"/>
</dbReference>
<accession>A0A0R2BCC8</accession>
<gene>
    <name evidence="2" type="ORF">FC48_GL001441</name>
</gene>
<sequence length="162" mass="17893">MTKTHTRTVQLAKAGMVAALYVAFTLINPLSFGAVQLRFSELFNNLSVFNKRYIWAVTLGCALANLQSPLGIIDVIFGTLGTLVMTSLSYWATRNIRSVPLKLTICVIICSLMSWSVALELHYVSDLPFWATYLSVGIGEFISMTLGAVLVYFLSQTIDLTK</sequence>
<feature type="transmembrane region" description="Helical" evidence="1">
    <location>
        <begin position="12"/>
        <end position="35"/>
    </location>
</feature>
<keyword evidence="1" id="KW-0472">Membrane</keyword>
<keyword evidence="1" id="KW-1133">Transmembrane helix</keyword>
<name>A0A0R2BCC8_9LACO</name>
<dbReference type="PANTHER" id="PTHR40044:SF1">
    <property type="entry name" value="INTEGRAL MEMBRANE PROTEIN"/>
    <property type="match status" value="1"/>
</dbReference>
<dbReference type="EMBL" id="AYYN01000031">
    <property type="protein sequence ID" value="KRM76743.1"/>
    <property type="molecule type" value="Genomic_DNA"/>
</dbReference>
<dbReference type="PATRIC" id="fig|1423772.3.peg.1533"/>
<evidence type="ECO:0008006" key="4">
    <source>
        <dbReference type="Google" id="ProtNLM"/>
    </source>
</evidence>
<feature type="transmembrane region" description="Helical" evidence="1">
    <location>
        <begin position="130"/>
        <end position="154"/>
    </location>
</feature>